<organism evidence="1">
    <name type="scientific">Siphoviridae sp. ctrCN24</name>
    <dbReference type="NCBI Taxonomy" id="2827953"/>
    <lineage>
        <taxon>Viruses</taxon>
        <taxon>Duplodnaviria</taxon>
        <taxon>Heunggongvirae</taxon>
        <taxon>Uroviricota</taxon>
        <taxon>Caudoviricetes</taxon>
    </lineage>
</organism>
<name>A0A8S5SKA8_9CAUD</name>
<accession>A0A8S5SKA8</accession>
<reference evidence="1" key="1">
    <citation type="journal article" date="2021" name="Proc. Natl. Acad. Sci. U.S.A.">
        <title>A Catalog of Tens of Thousands of Viruses from Human Metagenomes Reveals Hidden Associations with Chronic Diseases.</title>
        <authorList>
            <person name="Tisza M.J."/>
            <person name="Buck C.B."/>
        </authorList>
    </citation>
    <scope>NUCLEOTIDE SEQUENCE</scope>
    <source>
        <strain evidence="1">CtrCN24</strain>
    </source>
</reference>
<dbReference type="EMBL" id="BK032616">
    <property type="protein sequence ID" value="DAF51477.1"/>
    <property type="molecule type" value="Genomic_DNA"/>
</dbReference>
<sequence>MAKPILIKCRQCGKQVDKSTAIEIKQRIYVCSEQCHGEWQLAHEQKSKPVAEKSPMRKLTDYVQSYAPDTPWVKFGANVQRMCKDGMTVAGIHYTLWYMREHEQVRLDGDGLGLVQWYYDAAKNFYQWQQRMKKQVQDWQQTNNTSVKIQQSNANEEVFK</sequence>
<protein>
    <submittedName>
        <fullName evidence="1">Uncharacterized protein</fullName>
    </submittedName>
</protein>
<evidence type="ECO:0000313" key="1">
    <source>
        <dbReference type="EMBL" id="DAF51477.1"/>
    </source>
</evidence>
<proteinExistence type="predicted"/>